<dbReference type="InterPro" id="IPR051065">
    <property type="entry name" value="Ras-related_GTPase"/>
</dbReference>
<comment type="caution">
    <text evidence="6">The sequence shown here is derived from an EMBL/GenBank/DDBJ whole genome shotgun (WGS) entry which is preliminary data.</text>
</comment>
<dbReference type="EMBL" id="CAJOBE010007278">
    <property type="protein sequence ID" value="CAF4031447.1"/>
    <property type="molecule type" value="Genomic_DNA"/>
</dbReference>
<gene>
    <name evidence="6" type="ORF">FNK824_LOCUS27666</name>
    <name evidence="5" type="ORF">SEV965_LOCUS34814</name>
</gene>
<keyword evidence="3" id="KW-0378">Hydrolase</keyword>
<dbReference type="SUPFAM" id="SSF52540">
    <property type="entry name" value="P-loop containing nucleoside triphosphate hydrolases"/>
    <property type="match status" value="1"/>
</dbReference>
<evidence type="ECO:0000256" key="2">
    <source>
        <dbReference type="ARBA" id="ARBA00011984"/>
    </source>
</evidence>
<dbReference type="EMBL" id="CAJNOU010005328">
    <property type="protein sequence ID" value="CAF1474640.1"/>
    <property type="molecule type" value="Genomic_DNA"/>
</dbReference>
<dbReference type="PRINTS" id="PR00449">
    <property type="entry name" value="RASTRNSFRMNG"/>
</dbReference>
<evidence type="ECO:0000313" key="6">
    <source>
        <dbReference type="EMBL" id="CAF4031447.1"/>
    </source>
</evidence>
<dbReference type="EC" id="3.6.5.2" evidence="2"/>
<dbReference type="Pfam" id="PF00071">
    <property type="entry name" value="Ras"/>
    <property type="match status" value="1"/>
</dbReference>
<protein>
    <recommendedName>
        <fullName evidence="2">small monomeric GTPase</fullName>
        <ecNumber evidence="2">3.6.5.2</ecNumber>
    </recommendedName>
</protein>
<dbReference type="Proteomes" id="UP000663889">
    <property type="component" value="Unassembled WGS sequence"/>
</dbReference>
<dbReference type="AlphaFoldDB" id="A0A819QGQ4"/>
<dbReference type="PROSITE" id="PS51421">
    <property type="entry name" value="RAS"/>
    <property type="match status" value="1"/>
</dbReference>
<dbReference type="Proteomes" id="UP000663874">
    <property type="component" value="Unassembled WGS sequence"/>
</dbReference>
<dbReference type="GO" id="GO:0005525">
    <property type="term" value="F:GTP binding"/>
    <property type="evidence" value="ECO:0007669"/>
    <property type="project" value="InterPro"/>
</dbReference>
<dbReference type="InterPro" id="IPR027417">
    <property type="entry name" value="P-loop_NTPase"/>
</dbReference>
<reference evidence="6" key="1">
    <citation type="submission" date="2021-02" db="EMBL/GenBank/DDBJ databases">
        <authorList>
            <person name="Nowell W R."/>
        </authorList>
    </citation>
    <scope>NUCLEOTIDE SEQUENCE</scope>
</reference>
<proteinExistence type="inferred from homology"/>
<evidence type="ECO:0000313" key="7">
    <source>
        <dbReference type="Proteomes" id="UP000663874"/>
    </source>
</evidence>
<evidence type="ECO:0000256" key="1">
    <source>
        <dbReference type="ARBA" id="ARBA00008344"/>
    </source>
</evidence>
<dbReference type="InterPro" id="IPR001806">
    <property type="entry name" value="Small_GTPase"/>
</dbReference>
<evidence type="ECO:0000313" key="5">
    <source>
        <dbReference type="EMBL" id="CAF1474640.1"/>
    </source>
</evidence>
<evidence type="ECO:0000256" key="4">
    <source>
        <dbReference type="ARBA" id="ARBA00048098"/>
    </source>
</evidence>
<sequence>GQPPLVLVGNKSDLEGERVVLRQDGQELARRWKCTFLETSAKVQLNI</sequence>
<evidence type="ECO:0000256" key="3">
    <source>
        <dbReference type="ARBA" id="ARBA00022801"/>
    </source>
</evidence>
<feature type="non-terminal residue" evidence="6">
    <location>
        <position position="1"/>
    </location>
</feature>
<accession>A0A819QGQ4</accession>
<dbReference type="PANTHER" id="PTHR45704">
    <property type="entry name" value="RAS-LIKE FAMILY MEMBER 11"/>
    <property type="match status" value="1"/>
</dbReference>
<dbReference type="GO" id="GO:0003925">
    <property type="term" value="F:G protein activity"/>
    <property type="evidence" value="ECO:0007669"/>
    <property type="project" value="UniProtKB-EC"/>
</dbReference>
<comment type="similarity">
    <text evidence="1">Belongs to the small GTPase superfamily. Ras family.</text>
</comment>
<comment type="catalytic activity">
    <reaction evidence="4">
        <text>GTP + H2O = GDP + phosphate + H(+)</text>
        <dbReference type="Rhea" id="RHEA:19669"/>
        <dbReference type="ChEBI" id="CHEBI:15377"/>
        <dbReference type="ChEBI" id="CHEBI:15378"/>
        <dbReference type="ChEBI" id="CHEBI:37565"/>
        <dbReference type="ChEBI" id="CHEBI:43474"/>
        <dbReference type="ChEBI" id="CHEBI:58189"/>
        <dbReference type="EC" id="3.6.5.2"/>
    </reaction>
</comment>
<organism evidence="6 7">
    <name type="scientific">Rotaria sordida</name>
    <dbReference type="NCBI Taxonomy" id="392033"/>
    <lineage>
        <taxon>Eukaryota</taxon>
        <taxon>Metazoa</taxon>
        <taxon>Spiralia</taxon>
        <taxon>Gnathifera</taxon>
        <taxon>Rotifera</taxon>
        <taxon>Eurotatoria</taxon>
        <taxon>Bdelloidea</taxon>
        <taxon>Philodinida</taxon>
        <taxon>Philodinidae</taxon>
        <taxon>Rotaria</taxon>
    </lineage>
</organism>
<name>A0A819QGQ4_9BILA</name>
<dbReference type="Gene3D" id="3.40.50.300">
    <property type="entry name" value="P-loop containing nucleotide triphosphate hydrolases"/>
    <property type="match status" value="1"/>
</dbReference>